<reference evidence="2" key="1">
    <citation type="journal article" date="2019" name="Int. J. Syst. Evol. Microbiol.">
        <title>The Global Catalogue of Microorganisms (GCM) 10K type strain sequencing project: providing services to taxonomists for standard genome sequencing and annotation.</title>
        <authorList>
            <consortium name="The Broad Institute Genomics Platform"/>
            <consortium name="The Broad Institute Genome Sequencing Center for Infectious Disease"/>
            <person name="Wu L."/>
            <person name="Ma J."/>
        </authorList>
    </citation>
    <scope>NUCLEOTIDE SEQUENCE [LARGE SCALE GENOMIC DNA]</scope>
    <source>
        <strain evidence="2">KCTC 52232</strain>
    </source>
</reference>
<keyword evidence="2" id="KW-1185">Reference proteome</keyword>
<name>A0ABW5XT10_9SPHI</name>
<evidence type="ECO:0000313" key="1">
    <source>
        <dbReference type="EMBL" id="MFD2866284.1"/>
    </source>
</evidence>
<dbReference type="RefSeq" id="WP_377129778.1">
    <property type="nucleotide sequence ID" value="NZ_JBHUON010000024.1"/>
</dbReference>
<protein>
    <submittedName>
        <fullName evidence="1">Uncharacterized protein</fullName>
    </submittedName>
</protein>
<accession>A0ABW5XT10</accession>
<gene>
    <name evidence="1" type="ORF">ACFSYC_16425</name>
</gene>
<organism evidence="1 2">
    <name type="scientific">Mucilaginibacter antarcticus</name>
    <dbReference type="NCBI Taxonomy" id="1855725"/>
    <lineage>
        <taxon>Bacteria</taxon>
        <taxon>Pseudomonadati</taxon>
        <taxon>Bacteroidota</taxon>
        <taxon>Sphingobacteriia</taxon>
        <taxon>Sphingobacteriales</taxon>
        <taxon>Sphingobacteriaceae</taxon>
        <taxon>Mucilaginibacter</taxon>
    </lineage>
</organism>
<comment type="caution">
    <text evidence="1">The sequence shown here is derived from an EMBL/GenBank/DDBJ whole genome shotgun (WGS) entry which is preliminary data.</text>
</comment>
<dbReference type="Proteomes" id="UP001597601">
    <property type="component" value="Unassembled WGS sequence"/>
</dbReference>
<dbReference type="EMBL" id="JBHUON010000024">
    <property type="protein sequence ID" value="MFD2866284.1"/>
    <property type="molecule type" value="Genomic_DNA"/>
</dbReference>
<proteinExistence type="predicted"/>
<sequence>LVSLPRNGVVNLTRNHWSHSAGIGWSISAVYPPKAEVGYGSRKYQYPLLINSYNAGDSHKYLELQLADVFASALNHIFINWHNDVSDTFSEEIEKTKLYELAAQKHMWPSKAVTPEELHMTDYSGNNALNFIAEQRLKNPMPFNKDGY</sequence>
<feature type="non-terminal residue" evidence="1">
    <location>
        <position position="1"/>
    </location>
</feature>
<evidence type="ECO:0000313" key="2">
    <source>
        <dbReference type="Proteomes" id="UP001597601"/>
    </source>
</evidence>